<dbReference type="OrthoDB" id="296539at2759"/>
<reference evidence="6 7" key="1">
    <citation type="submission" date="2016-11" db="EMBL/GenBank/DDBJ databases">
        <title>The macronuclear genome of Stentor coeruleus: a giant cell with tiny introns.</title>
        <authorList>
            <person name="Slabodnick M."/>
            <person name="Ruby J.G."/>
            <person name="Reiff S.B."/>
            <person name="Swart E.C."/>
            <person name="Gosai S."/>
            <person name="Prabakaran S."/>
            <person name="Witkowska E."/>
            <person name="Larue G.E."/>
            <person name="Fisher S."/>
            <person name="Freeman R.M."/>
            <person name="Gunawardena J."/>
            <person name="Chu W."/>
            <person name="Stover N.A."/>
            <person name="Gregory B.D."/>
            <person name="Nowacki M."/>
            <person name="Derisi J."/>
            <person name="Roy S.W."/>
            <person name="Marshall W.F."/>
            <person name="Sood P."/>
        </authorList>
    </citation>
    <scope>NUCLEOTIDE SEQUENCE [LARGE SCALE GENOMIC DNA]</scope>
    <source>
        <strain evidence="6">WM001</strain>
    </source>
</reference>
<protein>
    <recommendedName>
        <fullName evidence="8">TOG domain-containing protein</fullName>
    </recommendedName>
</protein>
<dbReference type="Proteomes" id="UP000187209">
    <property type="component" value="Unassembled WGS sequence"/>
</dbReference>
<dbReference type="Gene3D" id="1.25.10.10">
    <property type="entry name" value="Leucine-rich Repeat Variant"/>
    <property type="match status" value="1"/>
</dbReference>
<accession>A0A1R2BER5</accession>
<evidence type="ECO:0000256" key="1">
    <source>
        <dbReference type="ARBA" id="ARBA00004496"/>
    </source>
</evidence>
<evidence type="ECO:0000256" key="5">
    <source>
        <dbReference type="ARBA" id="ARBA00022927"/>
    </source>
</evidence>
<evidence type="ECO:0000313" key="6">
    <source>
        <dbReference type="EMBL" id="OMJ75278.1"/>
    </source>
</evidence>
<dbReference type="InterPro" id="IPR016024">
    <property type="entry name" value="ARM-type_fold"/>
</dbReference>
<dbReference type="InterPro" id="IPR011989">
    <property type="entry name" value="ARM-like"/>
</dbReference>
<dbReference type="EMBL" id="MPUH01000700">
    <property type="protein sequence ID" value="OMJ75278.1"/>
    <property type="molecule type" value="Genomic_DNA"/>
</dbReference>
<evidence type="ECO:0008006" key="8">
    <source>
        <dbReference type="Google" id="ProtNLM"/>
    </source>
</evidence>
<keyword evidence="7" id="KW-1185">Reference proteome</keyword>
<evidence type="ECO:0000313" key="7">
    <source>
        <dbReference type="Proteomes" id="UP000187209"/>
    </source>
</evidence>
<dbReference type="PANTHER" id="PTHR10527">
    <property type="entry name" value="IMPORTIN BETA"/>
    <property type="match status" value="1"/>
</dbReference>
<dbReference type="SUPFAM" id="SSF48371">
    <property type="entry name" value="ARM repeat"/>
    <property type="match status" value="1"/>
</dbReference>
<organism evidence="6 7">
    <name type="scientific">Stentor coeruleus</name>
    <dbReference type="NCBI Taxonomy" id="5963"/>
    <lineage>
        <taxon>Eukaryota</taxon>
        <taxon>Sar</taxon>
        <taxon>Alveolata</taxon>
        <taxon>Ciliophora</taxon>
        <taxon>Postciliodesmatophora</taxon>
        <taxon>Heterotrichea</taxon>
        <taxon>Heterotrichida</taxon>
        <taxon>Stentoridae</taxon>
        <taxon>Stentor</taxon>
    </lineage>
</organism>
<evidence type="ECO:0000256" key="3">
    <source>
        <dbReference type="ARBA" id="ARBA00022490"/>
    </source>
</evidence>
<dbReference type="GO" id="GO:0006606">
    <property type="term" value="P:protein import into nucleus"/>
    <property type="evidence" value="ECO:0007669"/>
    <property type="project" value="InterPro"/>
</dbReference>
<name>A0A1R2BER5_9CILI</name>
<keyword evidence="5" id="KW-0653">Protein transport</keyword>
<proteinExistence type="predicted"/>
<gene>
    <name evidence="6" type="ORF">SteCoe_25637</name>
</gene>
<evidence type="ECO:0000256" key="4">
    <source>
        <dbReference type="ARBA" id="ARBA00022737"/>
    </source>
</evidence>
<evidence type="ECO:0000256" key="2">
    <source>
        <dbReference type="ARBA" id="ARBA00022448"/>
    </source>
</evidence>
<dbReference type="GO" id="GO:0005737">
    <property type="term" value="C:cytoplasm"/>
    <property type="evidence" value="ECO:0007669"/>
    <property type="project" value="UniProtKB-SubCell"/>
</dbReference>
<keyword evidence="4" id="KW-0677">Repeat</keyword>
<comment type="subcellular location">
    <subcellularLocation>
        <location evidence="1">Cytoplasm</location>
    </subcellularLocation>
</comment>
<sequence>MTMWLSSNSVTLKLFSLYLFEISTENNEIALIINQNAESVFQLMWNSLQVDNYKIKAAACRTTCIVLAVINEKENFRQVFSIIIDLIQSLPVEEMAKVFNAISELIDNSPRIIIGAVDKLSKVIIEICKTTTVPYAARIEGLQVIHAVMQRAFDYVKGNTLFIQEIITLSLILLSEIEYSNDLAAWDADTYSDTDAADNIFTLGKELLCTITELFTDLAYQHLIILIEAHINAAHWLHKHTGIIALGIIACDCASAMHSKLDYFIHILITLSSHEHPRIRWACITSIAYFCTAFAPIVQNKHTQTIVSILIENMKLENLNKLKIQALKCMANFAKPLHKAKEIQMISPFISNIFNSFYELFTNSSTTPQVLNEVLMTLASVSMTSKTFSSYFSLFLPSLQALFKNGLPANVPLKNSALICLSCFARQAETTVVETILADALRLKSIITIEDECYNTLLEVIVGCLENVGGYHIDICNALIKELLSNAATNIETLSSSLNSNRNSFGSISIEIRGSCEKNLKISTGAFETKLISCKLIFVLFKFNGQSLQNWIPQTLETMLNLAFYPFNKDIRKWGIKIIEKLPTICDLVQRNSIILSILTYFINKIKEKIYTFPEDIQKILSATIRIIKIAENLNFIGLPGAQTLSEVLAENIKAVFIRGKKRKEIFSKTSDKMLLQDEPKNLSEFENIDIQILRSSVDLIGLLLKSFKTDFLKIFQTYFQTLLGGLLYDPESTDDEIISSLCLFCDYIEYTGDLLFNQDSSLILSALVKLAYHPNPAIRQCAAYGIGLGATYGNPQVFIIHQTQCVDACKNILANPQALTEDLIECTECAAGSIGKIALKYSEDLIPIWIQYLPFKSDPNEACVAHDLFIRNFNRISRYPNAYSTLEHIKNSSTGYVLKESLDLL</sequence>
<dbReference type="InterPro" id="IPR040122">
    <property type="entry name" value="Importin_beta"/>
</dbReference>
<keyword evidence="2" id="KW-0813">Transport</keyword>
<keyword evidence="3" id="KW-0963">Cytoplasm</keyword>
<comment type="caution">
    <text evidence="6">The sequence shown here is derived from an EMBL/GenBank/DDBJ whole genome shotgun (WGS) entry which is preliminary data.</text>
</comment>
<dbReference type="AlphaFoldDB" id="A0A1R2BER5"/>